<comment type="caution">
    <text evidence="3">The sequence shown here is derived from an EMBL/GenBank/DDBJ whole genome shotgun (WGS) entry which is preliminary data.</text>
</comment>
<dbReference type="EMBL" id="JAHBCL010000018">
    <property type="protein sequence ID" value="MBS7527294.1"/>
    <property type="molecule type" value="Genomic_DNA"/>
</dbReference>
<protein>
    <submittedName>
        <fullName evidence="3">FMN-binding protein</fullName>
    </submittedName>
</protein>
<evidence type="ECO:0000313" key="4">
    <source>
        <dbReference type="Proteomes" id="UP000746471"/>
    </source>
</evidence>
<dbReference type="RefSeq" id="WP_213237153.1">
    <property type="nucleotide sequence ID" value="NZ_JAHBCL010000018.1"/>
</dbReference>
<name>A0ABS5PQ48_9FIRM</name>
<feature type="compositionally biased region" description="Low complexity" evidence="1">
    <location>
        <begin position="29"/>
        <end position="53"/>
    </location>
</feature>
<organism evidence="3 4">
    <name type="scientific">Fusibacter paucivorans</name>
    <dbReference type="NCBI Taxonomy" id="76009"/>
    <lineage>
        <taxon>Bacteria</taxon>
        <taxon>Bacillati</taxon>
        <taxon>Bacillota</taxon>
        <taxon>Clostridia</taxon>
        <taxon>Eubacteriales</taxon>
        <taxon>Eubacteriales Family XII. Incertae Sedis</taxon>
        <taxon>Fusibacter</taxon>
    </lineage>
</organism>
<feature type="signal peptide" evidence="2">
    <location>
        <begin position="1"/>
        <end position="26"/>
    </location>
</feature>
<feature type="chain" id="PRO_5047487721" evidence="2">
    <location>
        <begin position="27"/>
        <end position="304"/>
    </location>
</feature>
<evidence type="ECO:0000256" key="2">
    <source>
        <dbReference type="SAM" id="SignalP"/>
    </source>
</evidence>
<evidence type="ECO:0000313" key="3">
    <source>
        <dbReference type="EMBL" id="MBS7527294.1"/>
    </source>
</evidence>
<sequence>MRKLLSLIMVVAMTAALLIGCGSQSAAPAENTTSNETPAATETPAAENTETPAATTEGYADGIYFAQDAAFPESGWKSVATFEVKDGKIVSADWNGANVAGGVDKKTFSSEGNYGMVEKAGAQAEWHEQAAKAEQYLIDNQSFDGINFIDDEGHTDTIAGVSIHVSDFVNLVDEALANGPSGKGPFTDGSYFAEDADFDPSNGWKENVSVTVINGYIVAANWNGTSEATDKDKKTYAKDGEYGMVANGGAIAEWDEQAAAVENFLIQSQDVDAITLNEEGKTDAVSGATIHVSNFVKLVKEALQ</sequence>
<evidence type="ECO:0000256" key="1">
    <source>
        <dbReference type="SAM" id="MobiDB-lite"/>
    </source>
</evidence>
<accession>A0ABS5PQ48</accession>
<proteinExistence type="predicted"/>
<feature type="region of interest" description="Disordered" evidence="1">
    <location>
        <begin position="26"/>
        <end position="53"/>
    </location>
</feature>
<reference evidence="3 4" key="1">
    <citation type="submission" date="2021-05" db="EMBL/GenBank/DDBJ databases">
        <title>Fusibacter ferrireducens sp. nov., an anaerobic, sulfur- and Fe-reducing bacterium isolated from the mangrove sediment.</title>
        <authorList>
            <person name="Qiu D."/>
        </authorList>
    </citation>
    <scope>NUCLEOTIDE SEQUENCE [LARGE SCALE GENOMIC DNA]</scope>
    <source>
        <strain evidence="3 4">DSM 12116</strain>
    </source>
</reference>
<keyword evidence="2" id="KW-0732">Signal</keyword>
<dbReference type="PROSITE" id="PS51257">
    <property type="entry name" value="PROKAR_LIPOPROTEIN"/>
    <property type="match status" value="1"/>
</dbReference>
<keyword evidence="4" id="KW-1185">Reference proteome</keyword>
<dbReference type="Proteomes" id="UP000746471">
    <property type="component" value="Unassembled WGS sequence"/>
</dbReference>
<gene>
    <name evidence="3" type="ORF">KHM83_11435</name>
</gene>
<dbReference type="Gene3D" id="3.90.1010.20">
    <property type="match status" value="2"/>
</dbReference>